<feature type="compositionally biased region" description="Basic and acidic residues" evidence="1">
    <location>
        <begin position="1"/>
        <end position="13"/>
    </location>
</feature>
<keyword evidence="3" id="KW-1185">Reference proteome</keyword>
<organism evidence="2 3">
    <name type="scientific">Methylobacterium haplocladii</name>
    <dbReference type="NCBI Taxonomy" id="1176176"/>
    <lineage>
        <taxon>Bacteria</taxon>
        <taxon>Pseudomonadati</taxon>
        <taxon>Pseudomonadota</taxon>
        <taxon>Alphaproteobacteria</taxon>
        <taxon>Hyphomicrobiales</taxon>
        <taxon>Methylobacteriaceae</taxon>
        <taxon>Methylobacterium</taxon>
    </lineage>
</organism>
<feature type="region of interest" description="Disordered" evidence="1">
    <location>
        <begin position="1"/>
        <end position="38"/>
    </location>
</feature>
<accession>A0A512ILX5</accession>
<reference evidence="2 3" key="1">
    <citation type="submission" date="2019-07" db="EMBL/GenBank/DDBJ databases">
        <title>Whole genome shotgun sequence of Methylobacterium haplocladii NBRC 107714.</title>
        <authorList>
            <person name="Hosoyama A."/>
            <person name="Uohara A."/>
            <person name="Ohji S."/>
            <person name="Ichikawa N."/>
        </authorList>
    </citation>
    <scope>NUCLEOTIDE SEQUENCE [LARGE SCALE GENOMIC DNA]</scope>
    <source>
        <strain evidence="2 3">NBRC 107714</strain>
    </source>
</reference>
<evidence type="ECO:0000256" key="1">
    <source>
        <dbReference type="SAM" id="MobiDB-lite"/>
    </source>
</evidence>
<protein>
    <submittedName>
        <fullName evidence="2">Uncharacterized protein</fullName>
    </submittedName>
</protein>
<evidence type="ECO:0000313" key="3">
    <source>
        <dbReference type="Proteomes" id="UP000321258"/>
    </source>
</evidence>
<dbReference type="EMBL" id="BJZT01000009">
    <property type="protein sequence ID" value="GEO98720.1"/>
    <property type="molecule type" value="Genomic_DNA"/>
</dbReference>
<gene>
    <name evidence="2" type="ORF">MHA02_11080</name>
</gene>
<sequence>MVETRESDAEKRSMLRPGGRPSENHVPTEAEFEANPDAAGGRALLEARLRRLTPAQVEAFREAVRRCYAGAPPPEPSGPDRTERR</sequence>
<proteinExistence type="predicted"/>
<comment type="caution">
    <text evidence="2">The sequence shown here is derived from an EMBL/GenBank/DDBJ whole genome shotgun (WGS) entry which is preliminary data.</text>
</comment>
<dbReference type="AlphaFoldDB" id="A0A512ILX5"/>
<evidence type="ECO:0000313" key="2">
    <source>
        <dbReference type="EMBL" id="GEO98720.1"/>
    </source>
</evidence>
<name>A0A512ILX5_9HYPH</name>
<dbReference type="Proteomes" id="UP000321258">
    <property type="component" value="Unassembled WGS sequence"/>
</dbReference>